<reference evidence="3 4" key="1">
    <citation type="submission" date="2015-12" db="EMBL/GenBank/DDBJ databases">
        <title>Genome sequence of Streptomyces sp. G25.</title>
        <authorList>
            <person name="Poehlein A."/>
            <person name="Roettig A."/>
            <person name="Hiessl S."/>
            <person name="Hauschild P."/>
            <person name="Schauer J."/>
            <person name="Madkour M.H."/>
            <person name="Al-Ansari A.M."/>
            <person name="Almakishah N.H."/>
            <person name="Steinbuechel A."/>
            <person name="Daniel R."/>
        </authorList>
    </citation>
    <scope>NUCLEOTIDE SEQUENCE [LARGE SCALE GENOMIC DNA]</scope>
    <source>
        <strain evidence="4">G25(2015)</strain>
    </source>
</reference>
<protein>
    <submittedName>
        <fullName evidence="3">Universal stress proteinc</fullName>
    </submittedName>
</protein>
<name>A0A177HNU6_9ACTN</name>
<dbReference type="STRING" id="1716141.STSP_40280"/>
<dbReference type="Gene3D" id="3.40.50.620">
    <property type="entry name" value="HUPs"/>
    <property type="match status" value="2"/>
</dbReference>
<evidence type="ECO:0000256" key="1">
    <source>
        <dbReference type="ARBA" id="ARBA00008791"/>
    </source>
</evidence>
<comment type="caution">
    <text evidence="3">The sequence shown here is derived from an EMBL/GenBank/DDBJ whole genome shotgun (WGS) entry which is preliminary data.</text>
</comment>
<dbReference type="InterPro" id="IPR014729">
    <property type="entry name" value="Rossmann-like_a/b/a_fold"/>
</dbReference>
<proteinExistence type="inferred from homology"/>
<dbReference type="Pfam" id="PF00582">
    <property type="entry name" value="Usp"/>
    <property type="match status" value="2"/>
</dbReference>
<comment type="similarity">
    <text evidence="1">Belongs to the universal stress protein A family.</text>
</comment>
<dbReference type="EMBL" id="LOHS01000088">
    <property type="protein sequence ID" value="OAH12682.1"/>
    <property type="molecule type" value="Genomic_DNA"/>
</dbReference>
<dbReference type="Proteomes" id="UP000077381">
    <property type="component" value="Unassembled WGS sequence"/>
</dbReference>
<keyword evidence="4" id="KW-1185">Reference proteome</keyword>
<dbReference type="PANTHER" id="PTHR46553:SF3">
    <property type="entry name" value="ADENINE NUCLEOTIDE ALPHA HYDROLASES-LIKE SUPERFAMILY PROTEIN"/>
    <property type="match status" value="1"/>
</dbReference>
<dbReference type="SUPFAM" id="SSF52402">
    <property type="entry name" value="Adenine nucleotide alpha hydrolases-like"/>
    <property type="match status" value="2"/>
</dbReference>
<organism evidence="3 4">
    <name type="scientific">Streptomyces jeddahensis</name>
    <dbReference type="NCBI Taxonomy" id="1716141"/>
    <lineage>
        <taxon>Bacteria</taxon>
        <taxon>Bacillati</taxon>
        <taxon>Actinomycetota</taxon>
        <taxon>Actinomycetes</taxon>
        <taxon>Kitasatosporales</taxon>
        <taxon>Streptomycetaceae</taxon>
        <taxon>Streptomyces</taxon>
    </lineage>
</organism>
<dbReference type="PATRIC" id="fig|1716141.3.peg.4239"/>
<dbReference type="AlphaFoldDB" id="A0A177HNU6"/>
<feature type="domain" description="UspA" evidence="2">
    <location>
        <begin position="186"/>
        <end position="330"/>
    </location>
</feature>
<evidence type="ECO:0000259" key="2">
    <source>
        <dbReference type="Pfam" id="PF00582"/>
    </source>
</evidence>
<evidence type="ECO:0000313" key="3">
    <source>
        <dbReference type="EMBL" id="OAH12682.1"/>
    </source>
</evidence>
<dbReference type="PANTHER" id="PTHR46553">
    <property type="entry name" value="ADENINE NUCLEOTIDE ALPHA HYDROLASES-LIKE SUPERFAMILY PROTEIN"/>
    <property type="match status" value="1"/>
</dbReference>
<dbReference type="InterPro" id="IPR006015">
    <property type="entry name" value="Universal_stress_UspA"/>
</dbReference>
<feature type="domain" description="UspA" evidence="2">
    <location>
        <begin position="42"/>
        <end position="174"/>
    </location>
</feature>
<gene>
    <name evidence="3" type="ORF">STSP_40280</name>
</gene>
<accession>A0A177HNU6</accession>
<sequence>MIGLGPRRGAFAHVRGSNRVLVGTRVDVTMTAKVVGTMELPLVVGVDGSASSLRATDWAVDHALRHGLALRLVNASLWERYEVAQHRAERPSGEIAAENIVAAAAERARYRNPDLKISTEVVREDPVRALLQEAEDASALVLGSHGRGEVADLLLGSVGLAVAARAHCPVIIVRGDDFSVRSGHGHILLGVGDRSAPAAVHFAFREAEARRCTLDAVRAWRTPALETLEHPLEAAAGHPRSAAEHARLHENEASARLDEALREAAREHPGVRVRRATVEGPARKVLVRRSAAADLLIVGAQRRPGHLGLQLGVVGHAVLHHAECPVAVVPQPA</sequence>
<dbReference type="PRINTS" id="PR01438">
    <property type="entry name" value="UNVRSLSTRESS"/>
</dbReference>
<evidence type="ECO:0000313" key="4">
    <source>
        <dbReference type="Proteomes" id="UP000077381"/>
    </source>
</evidence>
<dbReference type="InterPro" id="IPR006016">
    <property type="entry name" value="UspA"/>
</dbReference>